<evidence type="ECO:0000313" key="2">
    <source>
        <dbReference type="EMBL" id="KAF2677192.1"/>
    </source>
</evidence>
<dbReference type="PANTHER" id="PTHR39470:SF1">
    <property type="entry name" value="CHORISMATE SYNTHASE PROTEIN"/>
    <property type="match status" value="1"/>
</dbReference>
<feature type="transmembrane region" description="Helical" evidence="1">
    <location>
        <begin position="68"/>
        <end position="87"/>
    </location>
</feature>
<dbReference type="OrthoDB" id="4218123at2759"/>
<feature type="transmembrane region" description="Helical" evidence="1">
    <location>
        <begin position="198"/>
        <end position="217"/>
    </location>
</feature>
<proteinExistence type="predicted"/>
<evidence type="ECO:0000313" key="3">
    <source>
        <dbReference type="Proteomes" id="UP000799291"/>
    </source>
</evidence>
<sequence>MFNWQNGVLLLISYVVIPRLTFLPSNVHSLLIIFGPFLLNRLIGLFNTQRAISRSVPVRPAPAKIKRALNLLFVSAAVCLVLSFPHFGAENVFKRTESRLQIEPRVLFARLRLLRPLSDEDQLLLDKFSKNPTNKLLYLVFGPDTLLKCIWCATSDGVNDNMNYVIYSVPKMLAPHLAHLAVLGLATSSLVGPEGSRFRIHATIAGLVLAVAELWYLGTYDVAQNKRARTLGEIEFVHWRIHSARYVAFAAVDVLLGAVLWLTSTNRWLAKPTSIAQRLESTTKQADDVVNKLRALGLLSNSINRQSALRGVREEYWRTEGQVMAEMVQEEEVATQINKALTTLDLRTIEERTGEVADGIVSAIDGLRSSQMHSGSGMLDPMSSSG</sequence>
<keyword evidence="1" id="KW-0812">Transmembrane</keyword>
<evidence type="ECO:0000256" key="1">
    <source>
        <dbReference type="SAM" id="Phobius"/>
    </source>
</evidence>
<feature type="transmembrane region" description="Helical" evidence="1">
    <location>
        <begin position="27"/>
        <end position="47"/>
    </location>
</feature>
<keyword evidence="1" id="KW-1133">Transmembrane helix</keyword>
<reference evidence="2" key="1">
    <citation type="journal article" date="2020" name="Stud. Mycol.">
        <title>101 Dothideomycetes genomes: a test case for predicting lifestyles and emergence of pathogens.</title>
        <authorList>
            <person name="Haridas S."/>
            <person name="Albert R."/>
            <person name="Binder M."/>
            <person name="Bloem J."/>
            <person name="Labutti K."/>
            <person name="Salamov A."/>
            <person name="Andreopoulos B."/>
            <person name="Baker S."/>
            <person name="Barry K."/>
            <person name="Bills G."/>
            <person name="Bluhm B."/>
            <person name="Cannon C."/>
            <person name="Castanera R."/>
            <person name="Culley D."/>
            <person name="Daum C."/>
            <person name="Ezra D."/>
            <person name="Gonzalez J."/>
            <person name="Henrissat B."/>
            <person name="Kuo A."/>
            <person name="Liang C."/>
            <person name="Lipzen A."/>
            <person name="Lutzoni F."/>
            <person name="Magnuson J."/>
            <person name="Mondo S."/>
            <person name="Nolan M."/>
            <person name="Ohm R."/>
            <person name="Pangilinan J."/>
            <person name="Park H.-J."/>
            <person name="Ramirez L."/>
            <person name="Alfaro M."/>
            <person name="Sun H."/>
            <person name="Tritt A."/>
            <person name="Yoshinaga Y."/>
            <person name="Zwiers L.-H."/>
            <person name="Turgeon B."/>
            <person name="Goodwin S."/>
            <person name="Spatafora J."/>
            <person name="Crous P."/>
            <person name="Grigoriev I."/>
        </authorList>
    </citation>
    <scope>NUCLEOTIDE SEQUENCE</scope>
    <source>
        <strain evidence="2">CBS 122367</strain>
    </source>
</reference>
<organism evidence="2 3">
    <name type="scientific">Lentithecium fluviatile CBS 122367</name>
    <dbReference type="NCBI Taxonomy" id="1168545"/>
    <lineage>
        <taxon>Eukaryota</taxon>
        <taxon>Fungi</taxon>
        <taxon>Dikarya</taxon>
        <taxon>Ascomycota</taxon>
        <taxon>Pezizomycotina</taxon>
        <taxon>Dothideomycetes</taxon>
        <taxon>Pleosporomycetidae</taxon>
        <taxon>Pleosporales</taxon>
        <taxon>Massarineae</taxon>
        <taxon>Lentitheciaceae</taxon>
        <taxon>Lentithecium</taxon>
    </lineage>
</organism>
<name>A0A6G1IG58_9PLEO</name>
<accession>A0A6G1IG58</accession>
<keyword evidence="3" id="KW-1185">Reference proteome</keyword>
<dbReference type="Proteomes" id="UP000799291">
    <property type="component" value="Unassembled WGS sequence"/>
</dbReference>
<feature type="transmembrane region" description="Helical" evidence="1">
    <location>
        <begin position="246"/>
        <end position="263"/>
    </location>
</feature>
<keyword evidence="1" id="KW-0472">Membrane</keyword>
<dbReference type="PANTHER" id="PTHR39470">
    <property type="entry name" value="CHROMOSOME 10, WHOLE GENOME SHOTGUN SEQUENCE"/>
    <property type="match status" value="1"/>
</dbReference>
<dbReference type="AlphaFoldDB" id="A0A6G1IG58"/>
<dbReference type="EMBL" id="MU005624">
    <property type="protein sequence ID" value="KAF2677192.1"/>
    <property type="molecule type" value="Genomic_DNA"/>
</dbReference>
<protein>
    <submittedName>
        <fullName evidence="2">Uncharacterized protein</fullName>
    </submittedName>
</protein>
<gene>
    <name evidence="2" type="ORF">K458DRAFT_424052</name>
</gene>